<name>A0ABS9TSC9_9PSEU</name>
<dbReference type="RefSeq" id="WP_241042265.1">
    <property type="nucleotide sequence ID" value="NZ_BAAAJF010000038.1"/>
</dbReference>
<protein>
    <submittedName>
        <fullName evidence="1">Uncharacterized protein</fullName>
    </submittedName>
</protein>
<reference evidence="1 2" key="1">
    <citation type="submission" date="2022-03" db="EMBL/GenBank/DDBJ databases">
        <title>Pseudonocardia alaer sp. nov., a novel actinomycete isolated from reed forest soil.</title>
        <authorList>
            <person name="Wang L."/>
        </authorList>
    </citation>
    <scope>NUCLEOTIDE SEQUENCE [LARGE SCALE GENOMIC DNA]</scope>
    <source>
        <strain evidence="1 2">Y-16303</strain>
    </source>
</reference>
<evidence type="ECO:0000313" key="1">
    <source>
        <dbReference type="EMBL" id="MCH6171462.1"/>
    </source>
</evidence>
<dbReference type="Proteomes" id="UP001299970">
    <property type="component" value="Unassembled WGS sequence"/>
</dbReference>
<organism evidence="1 2">
    <name type="scientific">Pseudonocardia alaniniphila</name>
    <dbReference type="NCBI Taxonomy" id="75291"/>
    <lineage>
        <taxon>Bacteria</taxon>
        <taxon>Bacillati</taxon>
        <taxon>Actinomycetota</taxon>
        <taxon>Actinomycetes</taxon>
        <taxon>Pseudonocardiales</taxon>
        <taxon>Pseudonocardiaceae</taxon>
        <taxon>Pseudonocardia</taxon>
    </lineage>
</organism>
<accession>A0ABS9TSC9</accession>
<evidence type="ECO:0000313" key="2">
    <source>
        <dbReference type="Proteomes" id="UP001299970"/>
    </source>
</evidence>
<sequence>MRAVARNLRLELLREHLDRALGDDEDLVDPDAAVRAVTAAEGALNA</sequence>
<keyword evidence="2" id="KW-1185">Reference proteome</keyword>
<proteinExistence type="predicted"/>
<dbReference type="EMBL" id="JAKXMK010000043">
    <property type="protein sequence ID" value="MCH6171462.1"/>
    <property type="molecule type" value="Genomic_DNA"/>
</dbReference>
<comment type="caution">
    <text evidence="1">The sequence shown here is derived from an EMBL/GenBank/DDBJ whole genome shotgun (WGS) entry which is preliminary data.</text>
</comment>
<gene>
    <name evidence="1" type="ORF">MMF94_37705</name>
</gene>